<evidence type="ECO:0000256" key="2">
    <source>
        <dbReference type="ARBA" id="ARBA00022553"/>
    </source>
</evidence>
<feature type="domain" description="Ketosynthase family 3 (KS3)" evidence="3">
    <location>
        <begin position="167"/>
        <end position="467"/>
    </location>
</feature>
<sequence length="467" mass="51431">MEDPIQSLLLHPIEIQSLFINSGIAESTMDYTIIGKVLHKDNTLAVGCVEVFAHNGQLLIQMDGIKALKKEPSKNSIGTDKETNTQKQHCNQINREEGVTPITNNHQVNCEIFKNEKMVNSIADYRDIKCEKERKLTVNNEISYKKFTACDTKTFLHKENASSDNELLQVENSALTMVHPGSMLGPSQLSPIHIQIKGWNKSLFSQSNIHSFDSYLCKTTPSNLPPVTHMDCAFFNITPKEAVYIDPQQSHPKHRLALSTPNTGVFIGCSSSDFAQKIYSNLPDDQLSGYLTTGTNSSVLAGRLSHFLGLTGPTQTFNTGCSSFSTALIAACESLKNRKCSFALVGAVNCILNKKTTVALEKAKMLSGQHRCASFDASADGYLRARLCSTKSDARSTGDEWRAGLRRFGRGACKCHSLGDPIEAAALVQVFEDGMLKLNESAKIECEDKELTVTKNVDRNLKKLTIN</sequence>
<dbReference type="WBParaSite" id="jg9647">
    <property type="protein sequence ID" value="jg9647"/>
    <property type="gene ID" value="jg9647"/>
</dbReference>
<evidence type="ECO:0000313" key="4">
    <source>
        <dbReference type="Proteomes" id="UP000887574"/>
    </source>
</evidence>
<dbReference type="AlphaFoldDB" id="A0A915EUG6"/>
<name>A0A915EUG6_9BILA</name>
<protein>
    <submittedName>
        <fullName evidence="5">Ketosynthase family 3 (KS3) domain-containing protein</fullName>
    </submittedName>
</protein>
<dbReference type="PROSITE" id="PS52004">
    <property type="entry name" value="KS3_2"/>
    <property type="match status" value="1"/>
</dbReference>
<dbReference type="GO" id="GO:0004312">
    <property type="term" value="F:fatty acid synthase activity"/>
    <property type="evidence" value="ECO:0007669"/>
    <property type="project" value="TreeGrafter"/>
</dbReference>
<evidence type="ECO:0000259" key="3">
    <source>
        <dbReference type="PROSITE" id="PS52004"/>
    </source>
</evidence>
<dbReference type="PANTHER" id="PTHR43775:SF37">
    <property type="entry name" value="SI:DKEY-61P9.11"/>
    <property type="match status" value="1"/>
</dbReference>
<dbReference type="GO" id="GO:0006633">
    <property type="term" value="P:fatty acid biosynthetic process"/>
    <property type="evidence" value="ECO:0007669"/>
    <property type="project" value="TreeGrafter"/>
</dbReference>
<accession>A0A915EUG6</accession>
<dbReference type="InterPro" id="IPR016039">
    <property type="entry name" value="Thiolase-like"/>
</dbReference>
<dbReference type="InterPro" id="IPR050091">
    <property type="entry name" value="PKS_NRPS_Biosynth_Enz"/>
</dbReference>
<proteinExistence type="predicted"/>
<dbReference type="InterPro" id="IPR014030">
    <property type="entry name" value="Ketoacyl_synth_N"/>
</dbReference>
<organism evidence="4 5">
    <name type="scientific">Ditylenchus dipsaci</name>
    <dbReference type="NCBI Taxonomy" id="166011"/>
    <lineage>
        <taxon>Eukaryota</taxon>
        <taxon>Metazoa</taxon>
        <taxon>Ecdysozoa</taxon>
        <taxon>Nematoda</taxon>
        <taxon>Chromadorea</taxon>
        <taxon>Rhabditida</taxon>
        <taxon>Tylenchina</taxon>
        <taxon>Tylenchomorpha</taxon>
        <taxon>Sphaerularioidea</taxon>
        <taxon>Anguinidae</taxon>
        <taxon>Anguininae</taxon>
        <taxon>Ditylenchus</taxon>
    </lineage>
</organism>
<dbReference type="Proteomes" id="UP000887574">
    <property type="component" value="Unplaced"/>
</dbReference>
<evidence type="ECO:0000313" key="5">
    <source>
        <dbReference type="WBParaSite" id="jg9647"/>
    </source>
</evidence>
<keyword evidence="4" id="KW-1185">Reference proteome</keyword>
<dbReference type="InterPro" id="IPR020841">
    <property type="entry name" value="PKS_Beta-ketoAc_synthase_dom"/>
</dbReference>
<dbReference type="SMART" id="SM00825">
    <property type="entry name" value="PKS_KS"/>
    <property type="match status" value="1"/>
</dbReference>
<evidence type="ECO:0000256" key="1">
    <source>
        <dbReference type="ARBA" id="ARBA00022450"/>
    </source>
</evidence>
<dbReference type="SUPFAM" id="SSF53901">
    <property type="entry name" value="Thiolase-like"/>
    <property type="match status" value="1"/>
</dbReference>
<keyword evidence="1" id="KW-0596">Phosphopantetheine</keyword>
<reference evidence="5" key="1">
    <citation type="submission" date="2022-11" db="UniProtKB">
        <authorList>
            <consortium name="WormBaseParasite"/>
        </authorList>
    </citation>
    <scope>IDENTIFICATION</scope>
</reference>
<dbReference type="PANTHER" id="PTHR43775">
    <property type="entry name" value="FATTY ACID SYNTHASE"/>
    <property type="match status" value="1"/>
</dbReference>
<dbReference type="CDD" id="cd00833">
    <property type="entry name" value="PKS"/>
    <property type="match status" value="1"/>
</dbReference>
<dbReference type="Gene3D" id="3.40.47.10">
    <property type="match status" value="1"/>
</dbReference>
<keyword evidence="2" id="KW-0597">Phosphoprotein</keyword>
<dbReference type="Pfam" id="PF00109">
    <property type="entry name" value="ketoacyl-synt"/>
    <property type="match status" value="1"/>
</dbReference>